<proteinExistence type="predicted"/>
<sequence>MRTSPRFSLSGFFTSWVKNFRIPPYHSLTDHGATHGHNS</sequence>
<dbReference type="Proteomes" id="UP000007257">
    <property type="component" value="Chromosome"/>
</dbReference>
<accession>A0A0H3F802</accession>
<dbReference type="HOGENOM" id="CLU_3315839_0_0_6"/>
<organism evidence="1 2">
    <name type="scientific">Rahnella sp. (strain Y9602)</name>
    <dbReference type="NCBI Taxonomy" id="2703885"/>
    <lineage>
        <taxon>Bacteria</taxon>
        <taxon>Pseudomonadati</taxon>
        <taxon>Pseudomonadota</taxon>
        <taxon>Gammaproteobacteria</taxon>
        <taxon>Enterobacterales</taxon>
        <taxon>Yersiniaceae</taxon>
        <taxon>Rahnella</taxon>
    </lineage>
</organism>
<name>A0A0H3F802_RAHSY</name>
<reference evidence="1 2" key="2">
    <citation type="journal article" date="2012" name="J. Bacteriol.">
        <title>Complete Genome Sequence of Rahnella sp. Strain Y9602, a Gammaproteobacterium Isolate from Metal- and Radionuclide-Contaminated Soil.</title>
        <authorList>
            <person name="Martinez R.J."/>
            <person name="Bruce D."/>
            <person name="Detter C."/>
            <person name="Goodwin L.A."/>
            <person name="Han J."/>
            <person name="Han C.S."/>
            <person name="Held B."/>
            <person name="Land M.L."/>
            <person name="Mikhailova N."/>
            <person name="Nolan M."/>
            <person name="Pennacchio L."/>
            <person name="Pitluck S."/>
            <person name="Tapia R."/>
            <person name="Woyke T."/>
            <person name="Sobecky P.A."/>
        </authorList>
    </citation>
    <scope>NUCLEOTIDE SEQUENCE [LARGE SCALE GENOMIC DNA]</scope>
    <source>
        <strain evidence="1 2">Y9602</strain>
    </source>
</reference>
<dbReference type="AlphaFoldDB" id="A0A0H3F802"/>
<evidence type="ECO:0000313" key="2">
    <source>
        <dbReference type="Proteomes" id="UP000007257"/>
    </source>
</evidence>
<dbReference type="EMBL" id="CP002505">
    <property type="protein sequence ID" value="ADW73039.1"/>
    <property type="molecule type" value="Genomic_DNA"/>
</dbReference>
<gene>
    <name evidence="1" type="ordered locus">Rahaq_1416</name>
</gene>
<dbReference type="KEGG" id="rah:Rahaq_1416"/>
<protein>
    <submittedName>
        <fullName evidence="1">Uncharacterized protein</fullName>
    </submittedName>
</protein>
<reference evidence="2" key="1">
    <citation type="submission" date="2011-01" db="EMBL/GenBank/DDBJ databases">
        <title>Complete sequence of chromosome of Rahnella sp. Y9602.</title>
        <authorList>
            <consortium name="US DOE Joint Genome Institute"/>
            <person name="Lucas S."/>
            <person name="Copeland A."/>
            <person name="Lapidus A."/>
            <person name="Cheng J.-F."/>
            <person name="Goodwin L."/>
            <person name="Pitluck S."/>
            <person name="Lu M."/>
            <person name="Detter J.C."/>
            <person name="Han C."/>
            <person name="Tapia R."/>
            <person name="Land M."/>
            <person name="Hauser L."/>
            <person name="Kyrpides N."/>
            <person name="Ivanova N."/>
            <person name="Ovchinnikova G."/>
            <person name="Pagani I."/>
            <person name="Sobecky P.A."/>
            <person name="Martinez R.J."/>
            <person name="Woyke T."/>
        </authorList>
    </citation>
    <scope>NUCLEOTIDE SEQUENCE [LARGE SCALE GENOMIC DNA]</scope>
    <source>
        <strain evidence="2">Y9602</strain>
    </source>
</reference>
<evidence type="ECO:0000313" key="1">
    <source>
        <dbReference type="EMBL" id="ADW73039.1"/>
    </source>
</evidence>